<accession>A0AAV3QDM8</accession>
<comment type="caution">
    <text evidence="1">The sequence shown here is derived from an EMBL/GenBank/DDBJ whole genome shotgun (WGS) entry which is preliminary data.</text>
</comment>
<dbReference type="AlphaFoldDB" id="A0AAV3QDM8"/>
<sequence>MAAAGKPLSTTDSQLVLSADQKRYCLEALNVLKEKKFNAPQLIHHEFQTFAFTRPRLEFLQLRHYHSSPTRRRPIRVGGDTAVASYSAISYLKMKLVLAYLPHH</sequence>
<dbReference type="Proteomes" id="UP001454036">
    <property type="component" value="Unassembled WGS sequence"/>
</dbReference>
<dbReference type="EMBL" id="BAABME010020385">
    <property type="protein sequence ID" value="GAA0160272.1"/>
    <property type="molecule type" value="Genomic_DNA"/>
</dbReference>
<gene>
    <name evidence="1" type="ORF">LIER_39011</name>
</gene>
<evidence type="ECO:0000313" key="2">
    <source>
        <dbReference type="Proteomes" id="UP001454036"/>
    </source>
</evidence>
<protein>
    <submittedName>
        <fullName evidence="1">Uncharacterized protein</fullName>
    </submittedName>
</protein>
<keyword evidence="2" id="KW-1185">Reference proteome</keyword>
<name>A0AAV3QDM8_LITER</name>
<evidence type="ECO:0000313" key="1">
    <source>
        <dbReference type="EMBL" id="GAA0160272.1"/>
    </source>
</evidence>
<proteinExistence type="predicted"/>
<reference evidence="1 2" key="1">
    <citation type="submission" date="2024-01" db="EMBL/GenBank/DDBJ databases">
        <title>The complete chloroplast genome sequence of Lithospermum erythrorhizon: insights into the phylogenetic relationship among Boraginaceae species and the maternal lineages of purple gromwells.</title>
        <authorList>
            <person name="Okada T."/>
            <person name="Watanabe K."/>
        </authorList>
    </citation>
    <scope>NUCLEOTIDE SEQUENCE [LARGE SCALE GENOMIC DNA]</scope>
</reference>
<organism evidence="1 2">
    <name type="scientific">Lithospermum erythrorhizon</name>
    <name type="common">Purple gromwell</name>
    <name type="synonym">Lithospermum officinale var. erythrorhizon</name>
    <dbReference type="NCBI Taxonomy" id="34254"/>
    <lineage>
        <taxon>Eukaryota</taxon>
        <taxon>Viridiplantae</taxon>
        <taxon>Streptophyta</taxon>
        <taxon>Embryophyta</taxon>
        <taxon>Tracheophyta</taxon>
        <taxon>Spermatophyta</taxon>
        <taxon>Magnoliopsida</taxon>
        <taxon>eudicotyledons</taxon>
        <taxon>Gunneridae</taxon>
        <taxon>Pentapetalae</taxon>
        <taxon>asterids</taxon>
        <taxon>lamiids</taxon>
        <taxon>Boraginales</taxon>
        <taxon>Boraginaceae</taxon>
        <taxon>Boraginoideae</taxon>
        <taxon>Lithospermeae</taxon>
        <taxon>Lithospermum</taxon>
    </lineage>
</organism>